<feature type="domain" description="N-end rule aminoacyl transferase C-terminal" evidence="6">
    <location>
        <begin position="105"/>
        <end position="228"/>
    </location>
</feature>
<evidence type="ECO:0000256" key="2">
    <source>
        <dbReference type="ARBA" id="ARBA00022679"/>
    </source>
</evidence>
<accession>A0ABU9HFG3</accession>
<dbReference type="InterPro" id="IPR007472">
    <property type="entry name" value="N-end_Aminoacyl_Trfase_C"/>
</dbReference>
<dbReference type="RefSeq" id="WP_341628905.1">
    <property type="nucleotide sequence ID" value="NZ_JBAKBA010000043.1"/>
</dbReference>
<evidence type="ECO:0000256" key="4">
    <source>
        <dbReference type="HAMAP-Rule" id="MF_00689"/>
    </source>
</evidence>
<name>A0ABU9HFG3_9GAMM</name>
<proteinExistence type="inferred from homology"/>
<comment type="similarity">
    <text evidence="4">Belongs to the R-transferase family. Bpt subfamily.</text>
</comment>
<feature type="domain" description="N-end aminoacyl transferase N-terminal" evidence="5">
    <location>
        <begin position="16"/>
        <end position="85"/>
    </location>
</feature>
<keyword evidence="2 4" id="KW-0808">Transferase</keyword>
<gene>
    <name evidence="4" type="primary">bpt</name>
    <name evidence="7" type="ORF">V6255_15060</name>
</gene>
<evidence type="ECO:0000259" key="5">
    <source>
        <dbReference type="Pfam" id="PF04376"/>
    </source>
</evidence>
<protein>
    <recommendedName>
        <fullName evidence="4">Aspartate/glutamate leucyltransferase</fullName>
        <ecNumber evidence="4">2.3.2.29</ecNumber>
    </recommendedName>
</protein>
<comment type="subcellular location">
    <subcellularLocation>
        <location evidence="4">Cytoplasm</location>
    </subcellularLocation>
</comment>
<dbReference type="NCBIfam" id="NF002346">
    <property type="entry name" value="PRK01305.2-3"/>
    <property type="match status" value="1"/>
</dbReference>
<evidence type="ECO:0000259" key="6">
    <source>
        <dbReference type="Pfam" id="PF04377"/>
    </source>
</evidence>
<dbReference type="HAMAP" id="MF_00689">
    <property type="entry name" value="Bpt"/>
    <property type="match status" value="1"/>
</dbReference>
<sequence length="238" mass="27856">MPNSSELSVGLTAAFPCSYLENKKEQLIMLVDPDENAQKHYPALMSIGFRRSGDQVYRPHCPDCNSCESLRIKSDHFSLSKSQKRLLNKNKHFTTVKSTIAKANYYSLYERYINQIHKDGVMYPARLEQFESFIGCNWGDIIFIEVYDNEKLISVSVTDQLKTETSSAWSAFYCFYDPDYQAHSLGKYAVLQQLHLAKQEKIEFLYLGYYIHNCQKMNYKNQFNPHQRFINQQWAAFD</sequence>
<dbReference type="SUPFAM" id="SSF55729">
    <property type="entry name" value="Acyl-CoA N-acyltransferases (Nat)"/>
    <property type="match status" value="1"/>
</dbReference>
<reference evidence="7 8" key="1">
    <citation type="submission" date="2024-02" db="EMBL/GenBank/DDBJ databases">
        <title>Bacteria isolated from the canopy kelp, Nereocystis luetkeana.</title>
        <authorList>
            <person name="Pfister C.A."/>
            <person name="Younker I.T."/>
            <person name="Light S.H."/>
        </authorList>
    </citation>
    <scope>NUCLEOTIDE SEQUENCE [LARGE SCALE GENOMIC DNA]</scope>
    <source>
        <strain evidence="7 8">TI.2.07</strain>
    </source>
</reference>
<dbReference type="InterPro" id="IPR007471">
    <property type="entry name" value="N-end_Aminoacyl_Trfase_N"/>
</dbReference>
<dbReference type="InterPro" id="IPR030700">
    <property type="entry name" value="N-end_Aminoacyl_Trfase"/>
</dbReference>
<dbReference type="InterPro" id="IPR016181">
    <property type="entry name" value="Acyl_CoA_acyltransferase"/>
</dbReference>
<dbReference type="EMBL" id="JBAKBA010000043">
    <property type="protein sequence ID" value="MEL0660458.1"/>
    <property type="molecule type" value="Genomic_DNA"/>
</dbReference>
<keyword evidence="8" id="KW-1185">Reference proteome</keyword>
<dbReference type="Proteomes" id="UP001366060">
    <property type="component" value="Unassembled WGS sequence"/>
</dbReference>
<keyword evidence="3 4" id="KW-0012">Acyltransferase</keyword>
<comment type="caution">
    <text evidence="7">The sequence shown here is derived from an EMBL/GenBank/DDBJ whole genome shotgun (WGS) entry which is preliminary data.</text>
</comment>
<dbReference type="PANTHER" id="PTHR21367">
    <property type="entry name" value="ARGININE-TRNA-PROTEIN TRANSFERASE 1"/>
    <property type="match status" value="1"/>
</dbReference>
<dbReference type="PIRSF" id="PIRSF037208">
    <property type="entry name" value="ATE_pro_prd"/>
    <property type="match status" value="1"/>
</dbReference>
<dbReference type="NCBIfam" id="NF002342">
    <property type="entry name" value="PRK01305.1-3"/>
    <property type="match status" value="1"/>
</dbReference>
<dbReference type="GO" id="GO:0004057">
    <property type="term" value="F:arginyl-tRNA--protein transferase activity"/>
    <property type="evidence" value="ECO:0007669"/>
    <property type="project" value="UniProtKB-EC"/>
</dbReference>
<dbReference type="Pfam" id="PF04376">
    <property type="entry name" value="ATE_N"/>
    <property type="match status" value="1"/>
</dbReference>
<comment type="catalytic activity">
    <reaction evidence="4">
        <text>N-terminal L-aspartyl-[protein] + L-leucyl-tRNA(Leu) = N-terminal L-leucyl-L-aspartyl-[protein] + tRNA(Leu) + H(+)</text>
        <dbReference type="Rhea" id="RHEA:50420"/>
        <dbReference type="Rhea" id="RHEA-COMP:9613"/>
        <dbReference type="Rhea" id="RHEA-COMP:9622"/>
        <dbReference type="Rhea" id="RHEA-COMP:12669"/>
        <dbReference type="Rhea" id="RHEA-COMP:12674"/>
        <dbReference type="ChEBI" id="CHEBI:15378"/>
        <dbReference type="ChEBI" id="CHEBI:64720"/>
        <dbReference type="ChEBI" id="CHEBI:78442"/>
        <dbReference type="ChEBI" id="CHEBI:78494"/>
        <dbReference type="ChEBI" id="CHEBI:133042"/>
        <dbReference type="EC" id="2.3.2.29"/>
    </reaction>
</comment>
<dbReference type="EC" id="2.3.2.29" evidence="4"/>
<evidence type="ECO:0000313" key="8">
    <source>
        <dbReference type="Proteomes" id="UP001366060"/>
    </source>
</evidence>
<organism evidence="7 8">
    <name type="scientific">Psychromonas arctica</name>
    <dbReference type="NCBI Taxonomy" id="168275"/>
    <lineage>
        <taxon>Bacteria</taxon>
        <taxon>Pseudomonadati</taxon>
        <taxon>Pseudomonadota</taxon>
        <taxon>Gammaproteobacteria</taxon>
        <taxon>Alteromonadales</taxon>
        <taxon>Psychromonadaceae</taxon>
        <taxon>Psychromonas</taxon>
    </lineage>
</organism>
<evidence type="ECO:0000313" key="7">
    <source>
        <dbReference type="EMBL" id="MEL0660458.1"/>
    </source>
</evidence>
<keyword evidence="1 4" id="KW-0963">Cytoplasm</keyword>
<evidence type="ECO:0000256" key="1">
    <source>
        <dbReference type="ARBA" id="ARBA00022490"/>
    </source>
</evidence>
<evidence type="ECO:0000256" key="3">
    <source>
        <dbReference type="ARBA" id="ARBA00023315"/>
    </source>
</evidence>
<comment type="catalytic activity">
    <reaction evidence="4">
        <text>N-terminal L-glutamyl-[protein] + L-leucyl-tRNA(Leu) = N-terminal L-leucyl-L-glutamyl-[protein] + tRNA(Leu) + H(+)</text>
        <dbReference type="Rhea" id="RHEA:50412"/>
        <dbReference type="Rhea" id="RHEA-COMP:9613"/>
        <dbReference type="Rhea" id="RHEA-COMP:9622"/>
        <dbReference type="Rhea" id="RHEA-COMP:12664"/>
        <dbReference type="Rhea" id="RHEA-COMP:12668"/>
        <dbReference type="ChEBI" id="CHEBI:15378"/>
        <dbReference type="ChEBI" id="CHEBI:64721"/>
        <dbReference type="ChEBI" id="CHEBI:78442"/>
        <dbReference type="ChEBI" id="CHEBI:78494"/>
        <dbReference type="ChEBI" id="CHEBI:133041"/>
        <dbReference type="EC" id="2.3.2.29"/>
    </reaction>
</comment>
<dbReference type="InterPro" id="IPR017138">
    <property type="entry name" value="Asp_Glu_LeuTrfase"/>
</dbReference>
<dbReference type="Pfam" id="PF04377">
    <property type="entry name" value="ATE_C"/>
    <property type="match status" value="1"/>
</dbReference>
<comment type="function">
    <text evidence="4">Functions in the N-end rule pathway of protein degradation where it conjugates Leu from its aminoacyl-tRNA to the N-termini of proteins containing an N-terminal aspartate or glutamate.</text>
</comment>
<dbReference type="PANTHER" id="PTHR21367:SF1">
    <property type="entry name" value="ARGINYL-TRNA--PROTEIN TRANSFERASE 1"/>
    <property type="match status" value="1"/>
</dbReference>
<dbReference type="NCBIfam" id="NF002345">
    <property type="entry name" value="PRK01305.2-2"/>
    <property type="match status" value="1"/>
</dbReference>